<feature type="coiled-coil region" evidence="1">
    <location>
        <begin position="22"/>
        <end position="49"/>
    </location>
</feature>
<name>A0A0A1IUL9_9CAUD</name>
<evidence type="ECO:0000256" key="1">
    <source>
        <dbReference type="SAM" id="Coils"/>
    </source>
</evidence>
<proteinExistence type="predicted"/>
<organism evidence="2 3">
    <name type="scientific">Pseudomonas phage vB_PaeM_PAO1_Ab03</name>
    <dbReference type="NCBI Taxonomy" id="1548901"/>
    <lineage>
        <taxon>Viruses</taxon>
        <taxon>Duplodnaviria</taxon>
        <taxon>Heunggongvirae</taxon>
        <taxon>Uroviricota</taxon>
        <taxon>Caudoviricetes</taxon>
        <taxon>Vandenendeviridae</taxon>
        <taxon>Nankokuvirus</taxon>
        <taxon>Nankokuvirus Ab03</taxon>
    </lineage>
</organism>
<evidence type="ECO:0000313" key="3">
    <source>
        <dbReference type="Proteomes" id="UP000030230"/>
    </source>
</evidence>
<dbReference type="RefSeq" id="YP_009124482.1">
    <property type="nucleotide sequence ID" value="NC_026587.1"/>
</dbReference>
<accession>A0A0A1IUL9</accession>
<sequence length="138" mass="15028">MKLMTAMRIALVVLVLGLSWLLRESHQKIDRLEQSLASLEASYAEASASYRSFRKQCLSVFSMNEELVIQNKTLEASVGSVVQRLDRTPTLTLPEVKDAPTSVPGHVATERLSPGTMELLNEAFCAAAPAGHPACTTK</sequence>
<dbReference type="KEGG" id="vg:23679397"/>
<dbReference type="Proteomes" id="UP000030230">
    <property type="component" value="Segment"/>
</dbReference>
<dbReference type="EMBL" id="LN610573">
    <property type="protein sequence ID" value="CEF89191.1"/>
    <property type="molecule type" value="Genomic_DNA"/>
</dbReference>
<protein>
    <submittedName>
        <fullName evidence="2">Uncharacterized protein</fullName>
    </submittedName>
</protein>
<dbReference type="GeneID" id="23679397"/>
<dbReference type="OrthoDB" id="33455at10239"/>
<gene>
    <name evidence="2" type="primary">ORF86</name>
</gene>
<keyword evidence="3" id="KW-1185">Reference proteome</keyword>
<reference evidence="3" key="1">
    <citation type="journal article" date="2015" name="PLoS ONE">
        <title>Investigation of a Large Collection of Pseudomonas aeruginosa Bacteriophages Collected from a Single Environmental Source in Abidjan, Cote d'Ivoire.</title>
        <authorList>
            <person name="Essoh C."/>
            <person name="Latino L."/>
            <person name="Midoux C."/>
            <person name="Blouin Y."/>
            <person name="Loukou G."/>
            <person name="Nguetta S.P."/>
            <person name="Lathro S."/>
            <person name="Cablanmian A."/>
            <person name="Kouassi A.K."/>
            <person name="Vergnaud G."/>
            <person name="Pourcel C."/>
        </authorList>
    </citation>
    <scope>NUCLEOTIDE SEQUENCE [LARGE SCALE GENOMIC DNA]</scope>
</reference>
<keyword evidence="1" id="KW-0175">Coiled coil</keyword>
<evidence type="ECO:0000313" key="2">
    <source>
        <dbReference type="EMBL" id="CEF89191.1"/>
    </source>
</evidence>